<organism evidence="1 2">
    <name type="scientific">Portunus trituberculatus</name>
    <name type="common">Swimming crab</name>
    <name type="synonym">Neptunus trituberculatus</name>
    <dbReference type="NCBI Taxonomy" id="210409"/>
    <lineage>
        <taxon>Eukaryota</taxon>
        <taxon>Metazoa</taxon>
        <taxon>Ecdysozoa</taxon>
        <taxon>Arthropoda</taxon>
        <taxon>Crustacea</taxon>
        <taxon>Multicrustacea</taxon>
        <taxon>Malacostraca</taxon>
        <taxon>Eumalacostraca</taxon>
        <taxon>Eucarida</taxon>
        <taxon>Decapoda</taxon>
        <taxon>Pleocyemata</taxon>
        <taxon>Brachyura</taxon>
        <taxon>Eubrachyura</taxon>
        <taxon>Portunoidea</taxon>
        <taxon>Portunidae</taxon>
        <taxon>Portuninae</taxon>
        <taxon>Portunus</taxon>
    </lineage>
</organism>
<comment type="caution">
    <text evidence="1">The sequence shown here is derived from an EMBL/GenBank/DDBJ whole genome shotgun (WGS) entry which is preliminary data.</text>
</comment>
<dbReference type="Proteomes" id="UP000324222">
    <property type="component" value="Unassembled WGS sequence"/>
</dbReference>
<name>A0A5B7CI10_PORTR</name>
<reference evidence="1 2" key="1">
    <citation type="submission" date="2019-05" db="EMBL/GenBank/DDBJ databases">
        <title>Another draft genome of Portunus trituberculatus and its Hox gene families provides insights of decapod evolution.</title>
        <authorList>
            <person name="Jeong J.-H."/>
            <person name="Song I."/>
            <person name="Kim S."/>
            <person name="Choi T."/>
            <person name="Kim D."/>
            <person name="Ryu S."/>
            <person name="Kim W."/>
        </authorList>
    </citation>
    <scope>NUCLEOTIDE SEQUENCE [LARGE SCALE GENOMIC DNA]</scope>
    <source>
        <tissue evidence="1">Muscle</tissue>
    </source>
</reference>
<evidence type="ECO:0000313" key="2">
    <source>
        <dbReference type="Proteomes" id="UP000324222"/>
    </source>
</evidence>
<keyword evidence="2" id="KW-1185">Reference proteome</keyword>
<accession>A0A5B7CI10</accession>
<dbReference type="EMBL" id="VSRR010000063">
    <property type="protein sequence ID" value="MPC09312.1"/>
    <property type="molecule type" value="Genomic_DNA"/>
</dbReference>
<evidence type="ECO:0000313" key="1">
    <source>
        <dbReference type="EMBL" id="MPC09312.1"/>
    </source>
</evidence>
<gene>
    <name evidence="1" type="ORF">E2C01_001920</name>
</gene>
<sequence length="67" mass="7550">MQDEIAFLLSTSFLGRDRVALSVVPAAPVPPLCRPCAAPFPHRPVLHRADERARELRELYGARVTRR</sequence>
<proteinExistence type="predicted"/>
<dbReference type="AlphaFoldDB" id="A0A5B7CI10"/>
<protein>
    <submittedName>
        <fullName evidence="1">Uncharacterized protein</fullName>
    </submittedName>
</protein>